<sequence length="87" mass="9076">MADTGRQSMTDKAAASMKPESQKSMTEQAGDKAKGMADSVASTMQPQSEKSATQKAGDTMSGNSNEGQESLMEKAKHTMGMGGAEKK</sequence>
<feature type="compositionally biased region" description="Polar residues" evidence="1">
    <location>
        <begin position="1"/>
        <end position="10"/>
    </location>
</feature>
<gene>
    <name evidence="2" type="ORF">CY34DRAFT_570622</name>
</gene>
<dbReference type="STRING" id="930992.A0A0D0AUF3"/>
<organism evidence="2 3">
    <name type="scientific">Suillus luteus UH-Slu-Lm8-n1</name>
    <dbReference type="NCBI Taxonomy" id="930992"/>
    <lineage>
        <taxon>Eukaryota</taxon>
        <taxon>Fungi</taxon>
        <taxon>Dikarya</taxon>
        <taxon>Basidiomycota</taxon>
        <taxon>Agaricomycotina</taxon>
        <taxon>Agaricomycetes</taxon>
        <taxon>Agaricomycetidae</taxon>
        <taxon>Boletales</taxon>
        <taxon>Suillineae</taxon>
        <taxon>Suillaceae</taxon>
        <taxon>Suillus</taxon>
    </lineage>
</organism>
<reference evidence="2 3" key="1">
    <citation type="submission" date="2014-04" db="EMBL/GenBank/DDBJ databases">
        <authorList>
            <consortium name="DOE Joint Genome Institute"/>
            <person name="Kuo A."/>
            <person name="Ruytinx J."/>
            <person name="Rineau F."/>
            <person name="Colpaert J."/>
            <person name="Kohler A."/>
            <person name="Nagy L.G."/>
            <person name="Floudas D."/>
            <person name="Copeland A."/>
            <person name="Barry K.W."/>
            <person name="Cichocki N."/>
            <person name="Veneault-Fourrey C."/>
            <person name="LaButti K."/>
            <person name="Lindquist E.A."/>
            <person name="Lipzen A."/>
            <person name="Lundell T."/>
            <person name="Morin E."/>
            <person name="Murat C."/>
            <person name="Sun H."/>
            <person name="Tunlid A."/>
            <person name="Henrissat B."/>
            <person name="Grigoriev I.V."/>
            <person name="Hibbett D.S."/>
            <person name="Martin F."/>
            <person name="Nordberg H.P."/>
            <person name="Cantor M.N."/>
            <person name="Hua S.X."/>
        </authorList>
    </citation>
    <scope>NUCLEOTIDE SEQUENCE [LARGE SCALE GENOMIC DNA]</scope>
    <source>
        <strain evidence="2 3">UH-Slu-Lm8-n1</strain>
    </source>
</reference>
<dbReference type="OrthoDB" id="2348401at2759"/>
<evidence type="ECO:0008006" key="4">
    <source>
        <dbReference type="Google" id="ProtNLM"/>
    </source>
</evidence>
<dbReference type="EMBL" id="KN835617">
    <property type="protein sequence ID" value="KIK35498.1"/>
    <property type="molecule type" value="Genomic_DNA"/>
</dbReference>
<keyword evidence="3" id="KW-1185">Reference proteome</keyword>
<name>A0A0D0AUF3_9AGAM</name>
<evidence type="ECO:0000256" key="1">
    <source>
        <dbReference type="SAM" id="MobiDB-lite"/>
    </source>
</evidence>
<dbReference type="InterPro" id="IPR007250">
    <property type="entry name" value="HSP9_HSP12"/>
</dbReference>
<proteinExistence type="predicted"/>
<dbReference type="Proteomes" id="UP000054485">
    <property type="component" value="Unassembled WGS sequence"/>
</dbReference>
<feature type="region of interest" description="Disordered" evidence="1">
    <location>
        <begin position="1"/>
        <end position="87"/>
    </location>
</feature>
<reference evidence="3" key="2">
    <citation type="submission" date="2015-01" db="EMBL/GenBank/DDBJ databases">
        <title>Evolutionary Origins and Diversification of the Mycorrhizal Mutualists.</title>
        <authorList>
            <consortium name="DOE Joint Genome Institute"/>
            <consortium name="Mycorrhizal Genomics Consortium"/>
            <person name="Kohler A."/>
            <person name="Kuo A."/>
            <person name="Nagy L.G."/>
            <person name="Floudas D."/>
            <person name="Copeland A."/>
            <person name="Barry K.W."/>
            <person name="Cichocki N."/>
            <person name="Veneault-Fourrey C."/>
            <person name="LaButti K."/>
            <person name="Lindquist E.A."/>
            <person name="Lipzen A."/>
            <person name="Lundell T."/>
            <person name="Morin E."/>
            <person name="Murat C."/>
            <person name="Riley R."/>
            <person name="Ohm R."/>
            <person name="Sun H."/>
            <person name="Tunlid A."/>
            <person name="Henrissat B."/>
            <person name="Grigoriev I.V."/>
            <person name="Hibbett D.S."/>
            <person name="Martin F."/>
        </authorList>
    </citation>
    <scope>NUCLEOTIDE SEQUENCE [LARGE SCALE GENOMIC DNA]</scope>
    <source>
        <strain evidence="3">UH-Slu-Lm8-n1</strain>
    </source>
</reference>
<dbReference type="InParanoid" id="A0A0D0AUF3"/>
<feature type="compositionally biased region" description="Polar residues" evidence="1">
    <location>
        <begin position="40"/>
        <end position="68"/>
    </location>
</feature>
<protein>
    <recommendedName>
        <fullName evidence="4">Heat shock protein 9/12</fullName>
    </recommendedName>
</protein>
<dbReference type="PIRSF" id="PIRSF002590">
    <property type="entry name" value="HSP9/HSP12_fun"/>
    <property type="match status" value="1"/>
</dbReference>
<dbReference type="Pfam" id="PF04119">
    <property type="entry name" value="HSP9_HSP12"/>
    <property type="match status" value="1"/>
</dbReference>
<evidence type="ECO:0000313" key="2">
    <source>
        <dbReference type="EMBL" id="KIK35498.1"/>
    </source>
</evidence>
<dbReference type="HOGENOM" id="CLU_102617_3_0_1"/>
<accession>A0A0D0AUF3</accession>
<dbReference type="Gene3D" id="6.10.250.2440">
    <property type="match status" value="2"/>
</dbReference>
<dbReference type="AlphaFoldDB" id="A0A0D0AUF3"/>
<evidence type="ECO:0000313" key="3">
    <source>
        <dbReference type="Proteomes" id="UP000054485"/>
    </source>
</evidence>